<accession>A0A0A8Y8Z7</accession>
<dbReference type="EMBL" id="GBRH01275144">
    <property type="protein sequence ID" value="JAD22751.1"/>
    <property type="molecule type" value="Transcribed_RNA"/>
</dbReference>
<organism evidence="1">
    <name type="scientific">Arundo donax</name>
    <name type="common">Giant reed</name>
    <name type="synonym">Donax arundinaceus</name>
    <dbReference type="NCBI Taxonomy" id="35708"/>
    <lineage>
        <taxon>Eukaryota</taxon>
        <taxon>Viridiplantae</taxon>
        <taxon>Streptophyta</taxon>
        <taxon>Embryophyta</taxon>
        <taxon>Tracheophyta</taxon>
        <taxon>Spermatophyta</taxon>
        <taxon>Magnoliopsida</taxon>
        <taxon>Liliopsida</taxon>
        <taxon>Poales</taxon>
        <taxon>Poaceae</taxon>
        <taxon>PACMAD clade</taxon>
        <taxon>Arundinoideae</taxon>
        <taxon>Arundineae</taxon>
        <taxon>Arundo</taxon>
    </lineage>
</organism>
<evidence type="ECO:0000313" key="1">
    <source>
        <dbReference type="EMBL" id="JAD22751.1"/>
    </source>
</evidence>
<sequence length="18" mass="2014">MCRLCNPNPEPSSAMQVH</sequence>
<reference evidence="1" key="2">
    <citation type="journal article" date="2015" name="Data Brief">
        <title>Shoot transcriptome of the giant reed, Arundo donax.</title>
        <authorList>
            <person name="Barrero R.A."/>
            <person name="Guerrero F.D."/>
            <person name="Moolhuijzen P."/>
            <person name="Goolsby J.A."/>
            <person name="Tidwell J."/>
            <person name="Bellgard S.E."/>
            <person name="Bellgard M.I."/>
        </authorList>
    </citation>
    <scope>NUCLEOTIDE SEQUENCE</scope>
    <source>
        <tissue evidence="1">Shoot tissue taken approximately 20 cm above the soil surface</tissue>
    </source>
</reference>
<dbReference type="AlphaFoldDB" id="A0A0A8Y8Z7"/>
<protein>
    <submittedName>
        <fullName evidence="1">Uncharacterized protein</fullName>
    </submittedName>
</protein>
<name>A0A0A8Y8Z7_ARUDO</name>
<reference evidence="1" key="1">
    <citation type="submission" date="2014-09" db="EMBL/GenBank/DDBJ databases">
        <authorList>
            <person name="Magalhaes I.L.F."/>
            <person name="Oliveira U."/>
            <person name="Santos F.R."/>
            <person name="Vidigal T.H.D.A."/>
            <person name="Brescovit A.D."/>
            <person name="Santos A.J."/>
        </authorList>
    </citation>
    <scope>NUCLEOTIDE SEQUENCE</scope>
    <source>
        <tissue evidence="1">Shoot tissue taken approximately 20 cm above the soil surface</tissue>
    </source>
</reference>
<proteinExistence type="predicted"/>